<keyword evidence="2 6" id="KW-0698">rRNA processing</keyword>
<comment type="similarity">
    <text evidence="6">Belongs to the methyltransferase superfamily. RNA methyltransferase RsmG family.</text>
</comment>
<dbReference type="GO" id="GO:0032259">
    <property type="term" value="P:methylation"/>
    <property type="evidence" value="ECO:0007669"/>
    <property type="project" value="UniProtKB-KW"/>
</dbReference>
<evidence type="ECO:0000313" key="7">
    <source>
        <dbReference type="EMBL" id="MFC3154164.1"/>
    </source>
</evidence>
<evidence type="ECO:0000256" key="4">
    <source>
        <dbReference type="ARBA" id="ARBA00022679"/>
    </source>
</evidence>
<keyword evidence="3 6" id="KW-0489">Methyltransferase</keyword>
<keyword evidence="8" id="KW-1185">Reference proteome</keyword>
<dbReference type="PANTHER" id="PTHR31760">
    <property type="entry name" value="S-ADENOSYL-L-METHIONINE-DEPENDENT METHYLTRANSFERASES SUPERFAMILY PROTEIN"/>
    <property type="match status" value="1"/>
</dbReference>
<comment type="caution">
    <text evidence="7">The sequence shown here is derived from an EMBL/GenBank/DDBJ whole genome shotgun (WGS) entry which is preliminary data.</text>
</comment>
<evidence type="ECO:0000256" key="5">
    <source>
        <dbReference type="ARBA" id="ARBA00022691"/>
    </source>
</evidence>
<dbReference type="Pfam" id="PF02527">
    <property type="entry name" value="GidB"/>
    <property type="match status" value="1"/>
</dbReference>
<name>A0ABV7HN54_9GAMM</name>
<feature type="binding site" evidence="6">
    <location>
        <position position="145"/>
    </location>
    <ligand>
        <name>S-adenosyl-L-methionine</name>
        <dbReference type="ChEBI" id="CHEBI:59789"/>
    </ligand>
</feature>
<comment type="function">
    <text evidence="6">Specifically methylates the N7 position of guanine in position 527 of 16S rRNA.</text>
</comment>
<comment type="subcellular location">
    <subcellularLocation>
        <location evidence="6">Cytoplasm</location>
    </subcellularLocation>
</comment>
<dbReference type="InterPro" id="IPR029063">
    <property type="entry name" value="SAM-dependent_MTases_sf"/>
</dbReference>
<dbReference type="GO" id="GO:0008168">
    <property type="term" value="F:methyltransferase activity"/>
    <property type="evidence" value="ECO:0007669"/>
    <property type="project" value="UniProtKB-KW"/>
</dbReference>
<dbReference type="Gene3D" id="3.40.50.150">
    <property type="entry name" value="Vaccinia Virus protein VP39"/>
    <property type="match status" value="1"/>
</dbReference>
<dbReference type="NCBIfam" id="TIGR00138">
    <property type="entry name" value="rsmG_gidB"/>
    <property type="match status" value="1"/>
</dbReference>
<feature type="binding site" evidence="6">
    <location>
        <begin position="130"/>
        <end position="131"/>
    </location>
    <ligand>
        <name>S-adenosyl-L-methionine</name>
        <dbReference type="ChEBI" id="CHEBI:59789"/>
    </ligand>
</feature>
<dbReference type="EC" id="2.1.1.170" evidence="6"/>
<comment type="caution">
    <text evidence="6">Lacks conserved residue(s) required for the propagation of feature annotation.</text>
</comment>
<reference evidence="8" key="1">
    <citation type="journal article" date="2019" name="Int. J. Syst. Evol. Microbiol.">
        <title>The Global Catalogue of Microorganisms (GCM) 10K type strain sequencing project: providing services to taxonomists for standard genome sequencing and annotation.</title>
        <authorList>
            <consortium name="The Broad Institute Genomics Platform"/>
            <consortium name="The Broad Institute Genome Sequencing Center for Infectious Disease"/>
            <person name="Wu L."/>
            <person name="Ma J."/>
        </authorList>
    </citation>
    <scope>NUCLEOTIDE SEQUENCE [LARGE SCALE GENOMIC DNA]</scope>
    <source>
        <strain evidence="8">KCTC 52141</strain>
    </source>
</reference>
<protein>
    <recommendedName>
        <fullName evidence="6">Ribosomal RNA small subunit methyltransferase G</fullName>
        <ecNumber evidence="6">2.1.1.170</ecNumber>
    </recommendedName>
    <alternativeName>
        <fullName evidence="6">16S rRNA 7-methylguanosine methyltransferase</fullName>
        <shortName evidence="6">16S rRNA m7G methyltransferase</shortName>
    </alternativeName>
</protein>
<evidence type="ECO:0000256" key="1">
    <source>
        <dbReference type="ARBA" id="ARBA00022490"/>
    </source>
</evidence>
<keyword evidence="4 6" id="KW-0808">Transferase</keyword>
<dbReference type="SUPFAM" id="SSF53335">
    <property type="entry name" value="S-adenosyl-L-methionine-dependent methyltransferases"/>
    <property type="match status" value="1"/>
</dbReference>
<gene>
    <name evidence="6 7" type="primary">rsmG</name>
    <name evidence="7" type="ORF">ACFOEB_03045</name>
</gene>
<keyword evidence="5 6" id="KW-0949">S-adenosyl-L-methionine</keyword>
<dbReference type="EMBL" id="JBHRTL010000004">
    <property type="protein sequence ID" value="MFC3154164.1"/>
    <property type="molecule type" value="Genomic_DNA"/>
</dbReference>
<evidence type="ECO:0000256" key="2">
    <source>
        <dbReference type="ARBA" id="ARBA00022552"/>
    </source>
</evidence>
<accession>A0ABV7HN54</accession>
<dbReference type="PANTHER" id="PTHR31760:SF0">
    <property type="entry name" value="S-ADENOSYL-L-METHIONINE-DEPENDENT METHYLTRANSFERASES SUPERFAMILY PROTEIN"/>
    <property type="match status" value="1"/>
</dbReference>
<dbReference type="PIRSF" id="PIRSF003078">
    <property type="entry name" value="GidB"/>
    <property type="match status" value="1"/>
</dbReference>
<keyword evidence="1 6" id="KW-0963">Cytoplasm</keyword>
<evidence type="ECO:0000313" key="8">
    <source>
        <dbReference type="Proteomes" id="UP001595548"/>
    </source>
</evidence>
<comment type="catalytic activity">
    <reaction evidence="6">
        <text>guanosine(527) in 16S rRNA + S-adenosyl-L-methionine = N(7)-methylguanosine(527) in 16S rRNA + S-adenosyl-L-homocysteine</text>
        <dbReference type="Rhea" id="RHEA:42732"/>
        <dbReference type="Rhea" id="RHEA-COMP:10209"/>
        <dbReference type="Rhea" id="RHEA-COMP:10210"/>
        <dbReference type="ChEBI" id="CHEBI:57856"/>
        <dbReference type="ChEBI" id="CHEBI:59789"/>
        <dbReference type="ChEBI" id="CHEBI:74269"/>
        <dbReference type="ChEBI" id="CHEBI:74480"/>
        <dbReference type="EC" id="2.1.1.170"/>
    </reaction>
</comment>
<evidence type="ECO:0000256" key="3">
    <source>
        <dbReference type="ARBA" id="ARBA00022603"/>
    </source>
</evidence>
<dbReference type="HAMAP" id="MF_00074">
    <property type="entry name" value="16SrRNA_methyltr_G"/>
    <property type="match status" value="1"/>
</dbReference>
<sequence length="212" mass="23600">MASREQHRRQLCAGIKTLGLALEDSKVEQLLDYITEFAKWNRAYNLSAVRNIDDMIVRHLLDSLAVVPHVAGQRIIDVGTGGGLPGIPLAICYPERQFTLLDSNGKKTRFIFHVKTLLGLHNVRVENGRVEALEPTQLFDGVVSRAFASLADMTGWCQHLLAAGGKFYAMKGQFPKGELAEIADRYQLVERIDLRVPGEAGERHLLILDRAV</sequence>
<dbReference type="RefSeq" id="WP_382414282.1">
    <property type="nucleotide sequence ID" value="NZ_AP031500.1"/>
</dbReference>
<dbReference type="CDD" id="cd02440">
    <property type="entry name" value="AdoMet_MTases"/>
    <property type="match status" value="1"/>
</dbReference>
<feature type="binding site" evidence="6">
    <location>
        <position position="84"/>
    </location>
    <ligand>
        <name>S-adenosyl-L-methionine</name>
        <dbReference type="ChEBI" id="CHEBI:59789"/>
    </ligand>
</feature>
<organism evidence="7 8">
    <name type="scientific">Gilvimarinus japonicus</name>
    <dbReference type="NCBI Taxonomy" id="1796469"/>
    <lineage>
        <taxon>Bacteria</taxon>
        <taxon>Pseudomonadati</taxon>
        <taxon>Pseudomonadota</taxon>
        <taxon>Gammaproteobacteria</taxon>
        <taxon>Cellvibrionales</taxon>
        <taxon>Cellvibrionaceae</taxon>
        <taxon>Gilvimarinus</taxon>
    </lineage>
</organism>
<proteinExistence type="inferred from homology"/>
<evidence type="ECO:0000256" key="6">
    <source>
        <dbReference type="HAMAP-Rule" id="MF_00074"/>
    </source>
</evidence>
<dbReference type="InterPro" id="IPR003682">
    <property type="entry name" value="rRNA_ssu_MeTfrase_G"/>
</dbReference>
<feature type="binding site" evidence="6">
    <location>
        <position position="79"/>
    </location>
    <ligand>
        <name>S-adenosyl-L-methionine</name>
        <dbReference type="ChEBI" id="CHEBI:59789"/>
    </ligand>
</feature>
<dbReference type="Proteomes" id="UP001595548">
    <property type="component" value="Unassembled WGS sequence"/>
</dbReference>